<dbReference type="InterPro" id="IPR029063">
    <property type="entry name" value="SAM-dependent_MTases_sf"/>
</dbReference>
<dbReference type="GO" id="GO:0008168">
    <property type="term" value="F:methyltransferase activity"/>
    <property type="evidence" value="ECO:0007669"/>
    <property type="project" value="UniProtKB-KW"/>
</dbReference>
<dbReference type="Proteomes" id="UP000242704">
    <property type="component" value="Unassembled WGS sequence"/>
</dbReference>
<accession>A0AAE5T013</accession>
<dbReference type="InterPro" id="IPR041698">
    <property type="entry name" value="Methyltransf_25"/>
</dbReference>
<dbReference type="GO" id="GO:0032259">
    <property type="term" value="P:methylation"/>
    <property type="evidence" value="ECO:0007669"/>
    <property type="project" value="UniProtKB-KW"/>
</dbReference>
<dbReference type="EMBL" id="PZBZ01000015">
    <property type="protein sequence ID" value="PTG15736.1"/>
    <property type="molecule type" value="Genomic_DNA"/>
</dbReference>
<organism evidence="3 4">
    <name type="scientific">Staphylococcus chromogenes</name>
    <name type="common">Staphylococcus hyicus subsp. chromogenes</name>
    <dbReference type="NCBI Taxonomy" id="46126"/>
    <lineage>
        <taxon>Bacteria</taxon>
        <taxon>Bacillati</taxon>
        <taxon>Bacillota</taxon>
        <taxon>Bacilli</taxon>
        <taxon>Bacillales</taxon>
        <taxon>Staphylococcaceae</taxon>
        <taxon>Staphylococcus</taxon>
    </lineage>
</organism>
<proteinExistence type="predicted"/>
<dbReference type="Gene3D" id="2.20.25.110">
    <property type="entry name" value="S-adenosyl-L-methionine-dependent methyltransferases"/>
    <property type="match status" value="1"/>
</dbReference>
<keyword evidence="3" id="KW-0489">Methyltransferase</keyword>
<keyword evidence="1" id="KW-0808">Transferase</keyword>
<sequence>MMSYQKLSSFYDVLTSDQPYDQWLQIVEHFKPHKTSLSILDLGCGTGTFTSKLTHMAPIVYGMDLSTEMIQYAKQKSTEVHWIQGDMSNFNLNQTFDLITIFCDSLNYLQSEEEVMDTFNHVYHHLNEQGIFIFDVHSAHKMLTQFNNQLYMDDREELTLIWHTTEGELPLSVWHDLTFFTKTDLGTYERIDESQFQRTLEKAIYESMLKMIGFKNIQSFYDFDINNHDEKGDRLFFVATK</sequence>
<evidence type="ECO:0000259" key="2">
    <source>
        <dbReference type="Pfam" id="PF13649"/>
    </source>
</evidence>
<dbReference type="Pfam" id="PF13649">
    <property type="entry name" value="Methyltransf_25"/>
    <property type="match status" value="1"/>
</dbReference>
<feature type="domain" description="Methyltransferase" evidence="2">
    <location>
        <begin position="39"/>
        <end position="130"/>
    </location>
</feature>
<gene>
    <name evidence="3" type="ORF">BU653_03950</name>
</gene>
<dbReference type="Gene3D" id="3.40.50.150">
    <property type="entry name" value="Vaccinia Virus protein VP39"/>
    <property type="match status" value="1"/>
</dbReference>
<dbReference type="AlphaFoldDB" id="A0AAE5T013"/>
<comment type="caution">
    <text evidence="3">The sequence shown here is derived from an EMBL/GenBank/DDBJ whole genome shotgun (WGS) entry which is preliminary data.</text>
</comment>
<evidence type="ECO:0000256" key="1">
    <source>
        <dbReference type="ARBA" id="ARBA00022679"/>
    </source>
</evidence>
<protein>
    <submittedName>
        <fullName evidence="3">Class I SAM-dependent methyltransferase</fullName>
    </submittedName>
</protein>
<evidence type="ECO:0000313" key="3">
    <source>
        <dbReference type="EMBL" id="PTG15736.1"/>
    </source>
</evidence>
<dbReference type="SUPFAM" id="SSF53335">
    <property type="entry name" value="S-adenosyl-L-methionine-dependent methyltransferases"/>
    <property type="match status" value="1"/>
</dbReference>
<dbReference type="CDD" id="cd02440">
    <property type="entry name" value="AdoMet_MTases"/>
    <property type="match status" value="1"/>
</dbReference>
<name>A0AAE5T013_STACR</name>
<dbReference type="PANTHER" id="PTHR43861">
    <property type="entry name" value="TRANS-ACONITATE 2-METHYLTRANSFERASE-RELATED"/>
    <property type="match status" value="1"/>
</dbReference>
<reference evidence="3 4" key="1">
    <citation type="journal article" date="2016" name="Front. Microbiol.">
        <title>Comprehensive Phylogenetic Analysis of Bovine Non-aureus Staphylococci Species Based on Whole-Genome Sequencing.</title>
        <authorList>
            <person name="Naushad S."/>
            <person name="Barkema H.W."/>
            <person name="Luby C."/>
            <person name="Condas L.A."/>
            <person name="Nobrega D.B."/>
            <person name="Carson D.A."/>
            <person name="De Buck J."/>
        </authorList>
    </citation>
    <scope>NUCLEOTIDE SEQUENCE [LARGE SCALE GENOMIC DNA]</scope>
    <source>
        <strain evidence="3 4">SNUC 505</strain>
    </source>
</reference>
<evidence type="ECO:0000313" key="4">
    <source>
        <dbReference type="Proteomes" id="UP000242704"/>
    </source>
</evidence>